<organism evidence="2 3">
    <name type="scientific">Occultella aeris</name>
    <dbReference type="NCBI Taxonomy" id="2761496"/>
    <lineage>
        <taxon>Bacteria</taxon>
        <taxon>Bacillati</taxon>
        <taxon>Actinomycetota</taxon>
        <taxon>Actinomycetes</taxon>
        <taxon>Micrococcales</taxon>
        <taxon>Ruaniaceae</taxon>
        <taxon>Occultella</taxon>
    </lineage>
</organism>
<dbReference type="Pfam" id="PF19543">
    <property type="entry name" value="GH123_N"/>
    <property type="match status" value="1"/>
</dbReference>
<dbReference type="EMBL" id="CACRYJ010000004">
    <property type="protein sequence ID" value="VZO34965.1"/>
    <property type="molecule type" value="Genomic_DNA"/>
</dbReference>
<sequence length="978" mass="106979">MTDPGPEGHPELTCGLGQWDAYAYGNHRIVVSVLEEAPCVRVVVPWRRHDHDHHLVDTWVVAAGGTRIRNVVRGRIDLDAGELAFEPIAGPGEYHVYYLPYSLTGSAHYPRAAYRTVTPTADPAWIHRTGLGDGTRWPELPLATAVRYEARSAIDSFAPMGFAATAAEEGALAERCRDLPFVLYPEDSNHPFGRGDYLPARWSRAEPGAPLRLETDRGTLRTFQLGVWARQDLSDIEVEVGGLPLPARHLTGGGTDARGRSFSAALPTTAGHARSLWIGMEVPADAAPGPHPGQIAVTAGGVRQVVEVTLVVGERVVTDGGIAIDPMARLGWLDSTTGHDGEVVQPLLPVRRDGDLLQILGRTVQVGANGLPSRLSSSFSPAVTAVDHAPRELLAGPITFDVGADVRWGPVAYEQRVPGRVTWQRTGQSSEMRLELTGSLEADGCLQQRIVLHADTDAALNLDDVSLSVPLRRDVARYLMGLGQLGRSCPDSLDWTWQVATANQDALWVGDVNAGVQVSWRDQHYRRPLNTNYYTERPLLEPESWGNAGRGGVRLRTEGDVRSLSAFTGPLQLPAGGTRTFDVRLLLTPFKPLTPERHLNERYVHAYTEPAAVATYGGNVINLHHATPVNPYINDPMRAIEDLRAFVDEAHRRGQRVKVYDTVRELTRHVPELAALIALDHEVLAAGPGGGHPWLQEHLPGDHVPGWVAPDVEDVAVVTTGDSRWHNVYVRSVEHLAEHVGVDGLYLDDVAFDRTTMKRLRTVLARHRPDPLVDLHSANQFNASDGYASSANLYLELFPYLDRLWLGEYVDYEGTDPAYWLVEVSGIPFGLMGEMLQDGGNPWRGMAFGMTARAPRVDNRPLWNAWDQLGLPAMTMTGWWSADAPVRTDRDDVLATTFAGDGRAVVAVASWAPEPCEVSLVVDGSTFGMSMDEIVVSAPEIAGFQPAARYRIDEPILIEPGRGLLLHLHRAPPSSAGR</sequence>
<dbReference type="SUPFAM" id="SSF51445">
    <property type="entry name" value="(Trans)glycosidases"/>
    <property type="match status" value="1"/>
</dbReference>
<gene>
    <name evidence="2" type="ORF">HALOF300_00234</name>
</gene>
<dbReference type="Proteomes" id="UP000419743">
    <property type="component" value="Unassembled WGS sequence"/>
</dbReference>
<comment type="caution">
    <text evidence="2">The sequence shown here is derived from an EMBL/GenBank/DDBJ whole genome shotgun (WGS) entry which is preliminary data.</text>
</comment>
<dbReference type="InterPro" id="IPR017853">
    <property type="entry name" value="GH"/>
</dbReference>
<dbReference type="AlphaFoldDB" id="A0A7M4DDP5"/>
<dbReference type="RefSeq" id="WP_156738812.1">
    <property type="nucleotide sequence ID" value="NZ_CACRYJ010000004.1"/>
</dbReference>
<accession>A0A7M4DDP5</accession>
<keyword evidence="3" id="KW-1185">Reference proteome</keyword>
<dbReference type="InterPro" id="IPR045711">
    <property type="entry name" value="GH123-like_N"/>
</dbReference>
<name>A0A7M4DDP5_9MICO</name>
<feature type="domain" description="Glycoside hydrolase 123-like N-terminal" evidence="1">
    <location>
        <begin position="18"/>
        <end position="968"/>
    </location>
</feature>
<evidence type="ECO:0000259" key="1">
    <source>
        <dbReference type="Pfam" id="PF19543"/>
    </source>
</evidence>
<proteinExistence type="predicted"/>
<evidence type="ECO:0000313" key="2">
    <source>
        <dbReference type="EMBL" id="VZO34965.1"/>
    </source>
</evidence>
<protein>
    <recommendedName>
        <fullName evidence="1">Glycoside hydrolase 123-like N-terminal domain-containing protein</fullName>
    </recommendedName>
</protein>
<evidence type="ECO:0000313" key="3">
    <source>
        <dbReference type="Proteomes" id="UP000419743"/>
    </source>
</evidence>
<reference evidence="2 3" key="1">
    <citation type="submission" date="2019-11" db="EMBL/GenBank/DDBJ databases">
        <authorList>
            <person name="Criscuolo A."/>
        </authorList>
    </citation>
    <scope>NUCLEOTIDE SEQUENCE [LARGE SCALE GENOMIC DNA]</scope>
    <source>
        <strain evidence="2">CIP111667</strain>
    </source>
</reference>